<comment type="caution">
    <text evidence="2">The sequence shown here is derived from an EMBL/GenBank/DDBJ whole genome shotgun (WGS) entry which is preliminary data.</text>
</comment>
<feature type="compositionally biased region" description="Basic and acidic residues" evidence="1">
    <location>
        <begin position="8"/>
        <end position="17"/>
    </location>
</feature>
<name>A0A267G1M2_9PLAT</name>
<dbReference type="Proteomes" id="UP000215902">
    <property type="component" value="Unassembled WGS sequence"/>
</dbReference>
<sequence length="139" mass="14854">MLCCLRPRTRDSSEEKPSPAVPRSSAVSEALAEDMRQWEAAQTRLNDFLRRRRSATSAASQSEAADDGEGEARRNLRATVYADIDKKALDEPGTASTGRRCASAEAAGDPGETATLAVRGDRKSGGDVVYADIVGVVRN</sequence>
<feature type="region of interest" description="Disordered" evidence="1">
    <location>
        <begin position="51"/>
        <end position="74"/>
    </location>
</feature>
<gene>
    <name evidence="2" type="ORF">BOX15_Mlig027108g1</name>
</gene>
<evidence type="ECO:0000313" key="2">
    <source>
        <dbReference type="EMBL" id="PAA79227.1"/>
    </source>
</evidence>
<protein>
    <submittedName>
        <fullName evidence="2">Uncharacterized protein</fullName>
    </submittedName>
</protein>
<evidence type="ECO:0000256" key="1">
    <source>
        <dbReference type="SAM" id="MobiDB-lite"/>
    </source>
</evidence>
<dbReference type="EMBL" id="NIVC01000647">
    <property type="protein sequence ID" value="PAA79227.1"/>
    <property type="molecule type" value="Genomic_DNA"/>
</dbReference>
<organism evidence="2 3">
    <name type="scientific">Macrostomum lignano</name>
    <dbReference type="NCBI Taxonomy" id="282301"/>
    <lineage>
        <taxon>Eukaryota</taxon>
        <taxon>Metazoa</taxon>
        <taxon>Spiralia</taxon>
        <taxon>Lophotrochozoa</taxon>
        <taxon>Platyhelminthes</taxon>
        <taxon>Rhabditophora</taxon>
        <taxon>Macrostomorpha</taxon>
        <taxon>Macrostomida</taxon>
        <taxon>Macrostomidae</taxon>
        <taxon>Macrostomum</taxon>
    </lineage>
</organism>
<dbReference type="AlphaFoldDB" id="A0A267G1M2"/>
<accession>A0A267G1M2</accession>
<proteinExistence type="predicted"/>
<reference evidence="2 3" key="1">
    <citation type="submission" date="2017-06" db="EMBL/GenBank/DDBJ databases">
        <title>A platform for efficient transgenesis in Macrostomum lignano, a flatworm model organism for stem cell research.</title>
        <authorList>
            <person name="Berezikov E."/>
        </authorList>
    </citation>
    <scope>NUCLEOTIDE SEQUENCE [LARGE SCALE GENOMIC DNA]</scope>
    <source>
        <strain evidence="2">DV1</strain>
        <tissue evidence="2">Whole organism</tissue>
    </source>
</reference>
<feature type="region of interest" description="Disordered" evidence="1">
    <location>
        <begin position="1"/>
        <end position="29"/>
    </location>
</feature>
<evidence type="ECO:0000313" key="3">
    <source>
        <dbReference type="Proteomes" id="UP000215902"/>
    </source>
</evidence>
<keyword evidence="3" id="KW-1185">Reference proteome</keyword>
<feature type="region of interest" description="Disordered" evidence="1">
    <location>
        <begin position="90"/>
        <end position="117"/>
    </location>
</feature>